<keyword evidence="2" id="KW-1185">Reference proteome</keyword>
<protein>
    <recommendedName>
        <fullName evidence="3">TOM core complex subunit Tom6</fullName>
    </recommendedName>
</protein>
<proteinExistence type="predicted"/>
<sequence length="65" mass="6965">MYQPRQIVHVEKAGGQTLKPKGVFRSTYDALTSPENASVVKGIAAFAVGTAFLASSWGEFLLPPQ</sequence>
<gene>
    <name evidence="1" type="ORF">SBRCBS47491_000208</name>
</gene>
<evidence type="ECO:0000313" key="2">
    <source>
        <dbReference type="Proteomes" id="UP001642406"/>
    </source>
</evidence>
<evidence type="ECO:0008006" key="3">
    <source>
        <dbReference type="Google" id="ProtNLM"/>
    </source>
</evidence>
<organism evidence="1 2">
    <name type="scientific">Sporothrix bragantina</name>
    <dbReference type="NCBI Taxonomy" id="671064"/>
    <lineage>
        <taxon>Eukaryota</taxon>
        <taxon>Fungi</taxon>
        <taxon>Dikarya</taxon>
        <taxon>Ascomycota</taxon>
        <taxon>Pezizomycotina</taxon>
        <taxon>Sordariomycetes</taxon>
        <taxon>Sordariomycetidae</taxon>
        <taxon>Ophiostomatales</taxon>
        <taxon>Ophiostomataceae</taxon>
        <taxon>Sporothrix</taxon>
    </lineage>
</organism>
<comment type="caution">
    <text evidence="1">The sequence shown here is derived from an EMBL/GenBank/DDBJ whole genome shotgun (WGS) entry which is preliminary data.</text>
</comment>
<dbReference type="EMBL" id="CAWUHC010000001">
    <property type="protein sequence ID" value="CAK7208773.1"/>
    <property type="molecule type" value="Genomic_DNA"/>
</dbReference>
<name>A0ABP0ANH5_9PEZI</name>
<reference evidence="1 2" key="1">
    <citation type="submission" date="2024-01" db="EMBL/GenBank/DDBJ databases">
        <authorList>
            <person name="Allen C."/>
            <person name="Tagirdzhanova G."/>
        </authorList>
    </citation>
    <scope>NUCLEOTIDE SEQUENCE [LARGE SCALE GENOMIC DNA]</scope>
</reference>
<evidence type="ECO:0000313" key="1">
    <source>
        <dbReference type="EMBL" id="CAK7208773.1"/>
    </source>
</evidence>
<accession>A0ABP0ANH5</accession>
<dbReference type="Proteomes" id="UP001642406">
    <property type="component" value="Unassembled WGS sequence"/>
</dbReference>